<dbReference type="SMART" id="SM00382">
    <property type="entry name" value="AAA"/>
    <property type="match status" value="1"/>
</dbReference>
<protein>
    <submittedName>
        <fullName evidence="6">Propionate catabolism operon transcriptional regulator</fullName>
    </submittedName>
</protein>
<dbReference type="InterPro" id="IPR025662">
    <property type="entry name" value="Sigma_54_int_dom_ATP-bd_1"/>
</dbReference>
<evidence type="ECO:0000256" key="2">
    <source>
        <dbReference type="ARBA" id="ARBA00022840"/>
    </source>
</evidence>
<evidence type="ECO:0000259" key="5">
    <source>
        <dbReference type="PROSITE" id="PS50045"/>
    </source>
</evidence>
<dbReference type="SUPFAM" id="SSF46689">
    <property type="entry name" value="Homeodomain-like"/>
    <property type="match status" value="1"/>
</dbReference>
<dbReference type="SUPFAM" id="SSF159800">
    <property type="entry name" value="PrpR receptor domain-like"/>
    <property type="match status" value="1"/>
</dbReference>
<dbReference type="Gene3D" id="3.30.450.20">
    <property type="entry name" value="PAS domain"/>
    <property type="match status" value="1"/>
</dbReference>
<dbReference type="RefSeq" id="WP_145083954.1">
    <property type="nucleotide sequence ID" value="NZ_VLKH01000006.1"/>
</dbReference>
<dbReference type="InterPro" id="IPR009057">
    <property type="entry name" value="Homeodomain-like_sf"/>
</dbReference>
<dbReference type="GO" id="GO:0043565">
    <property type="term" value="F:sequence-specific DNA binding"/>
    <property type="evidence" value="ECO:0007669"/>
    <property type="project" value="InterPro"/>
</dbReference>
<dbReference type="InterPro" id="IPR025943">
    <property type="entry name" value="Sigma_54_int_dom_ATP-bd_2"/>
</dbReference>
<keyword evidence="4" id="KW-0804">Transcription</keyword>
<dbReference type="GO" id="GO:0000156">
    <property type="term" value="F:phosphorelay response regulator activity"/>
    <property type="evidence" value="ECO:0007669"/>
    <property type="project" value="InterPro"/>
</dbReference>
<organism evidence="6 7">
    <name type="scientific">Sedimentibacter saalensis</name>
    <dbReference type="NCBI Taxonomy" id="130788"/>
    <lineage>
        <taxon>Bacteria</taxon>
        <taxon>Bacillati</taxon>
        <taxon>Bacillota</taxon>
        <taxon>Tissierellia</taxon>
        <taxon>Sedimentibacter</taxon>
    </lineage>
</organism>
<keyword evidence="7" id="KW-1185">Reference proteome</keyword>
<dbReference type="Gene3D" id="3.40.50.300">
    <property type="entry name" value="P-loop containing nucleotide triphosphate hydrolases"/>
    <property type="match status" value="1"/>
</dbReference>
<evidence type="ECO:0000313" key="7">
    <source>
        <dbReference type="Proteomes" id="UP000315343"/>
    </source>
</evidence>
<dbReference type="InterPro" id="IPR035965">
    <property type="entry name" value="PAS-like_dom_sf"/>
</dbReference>
<dbReference type="InterPro" id="IPR027417">
    <property type="entry name" value="P-loop_NTPase"/>
</dbReference>
<evidence type="ECO:0000256" key="1">
    <source>
        <dbReference type="ARBA" id="ARBA00022741"/>
    </source>
</evidence>
<dbReference type="GO" id="GO:0005524">
    <property type="term" value="F:ATP binding"/>
    <property type="evidence" value="ECO:0007669"/>
    <property type="project" value="UniProtKB-KW"/>
</dbReference>
<dbReference type="PROSITE" id="PS50045">
    <property type="entry name" value="SIGMA54_INTERACT_4"/>
    <property type="match status" value="1"/>
</dbReference>
<dbReference type="SUPFAM" id="SSF55785">
    <property type="entry name" value="PYP-like sensor domain (PAS domain)"/>
    <property type="match status" value="1"/>
</dbReference>
<dbReference type="AlphaFoldDB" id="A0A562J8M3"/>
<dbReference type="Gene3D" id="1.10.8.60">
    <property type="match status" value="1"/>
</dbReference>
<dbReference type="Pfam" id="PF00158">
    <property type="entry name" value="Sigma54_activat"/>
    <property type="match status" value="1"/>
</dbReference>
<evidence type="ECO:0000256" key="3">
    <source>
        <dbReference type="ARBA" id="ARBA00023015"/>
    </source>
</evidence>
<evidence type="ECO:0000313" key="6">
    <source>
        <dbReference type="EMBL" id="TWH79470.1"/>
    </source>
</evidence>
<name>A0A562J8M3_9FIRM</name>
<gene>
    <name evidence="6" type="ORF">LY60_02451</name>
</gene>
<dbReference type="CDD" id="cd00009">
    <property type="entry name" value="AAA"/>
    <property type="match status" value="1"/>
</dbReference>
<dbReference type="Pfam" id="PF02954">
    <property type="entry name" value="HTH_8"/>
    <property type="match status" value="1"/>
</dbReference>
<dbReference type="FunFam" id="3.40.50.300:FF:000006">
    <property type="entry name" value="DNA-binding transcriptional regulator NtrC"/>
    <property type="match status" value="1"/>
</dbReference>
<dbReference type="PROSITE" id="PS00675">
    <property type="entry name" value="SIGMA54_INTERACT_1"/>
    <property type="match status" value="1"/>
</dbReference>
<dbReference type="InterPro" id="IPR002078">
    <property type="entry name" value="Sigma_54_int"/>
</dbReference>
<evidence type="ECO:0000256" key="4">
    <source>
        <dbReference type="ARBA" id="ARBA00023163"/>
    </source>
</evidence>
<comment type="caution">
    <text evidence="6">The sequence shown here is derived from an EMBL/GenBank/DDBJ whole genome shotgun (WGS) entry which is preliminary data.</text>
</comment>
<dbReference type="InterPro" id="IPR010524">
    <property type="entry name" value="Sig_transdc_resp-reg_PrpR_N"/>
</dbReference>
<dbReference type="PROSITE" id="PS00676">
    <property type="entry name" value="SIGMA54_INTERACT_2"/>
    <property type="match status" value="1"/>
</dbReference>
<proteinExistence type="predicted"/>
<dbReference type="GO" id="GO:0006355">
    <property type="term" value="P:regulation of DNA-templated transcription"/>
    <property type="evidence" value="ECO:0007669"/>
    <property type="project" value="InterPro"/>
</dbReference>
<dbReference type="Pfam" id="PF25601">
    <property type="entry name" value="AAA_lid_14"/>
    <property type="match status" value="1"/>
</dbReference>
<keyword evidence="2" id="KW-0067">ATP-binding</keyword>
<dbReference type="Proteomes" id="UP000315343">
    <property type="component" value="Unassembled WGS sequence"/>
</dbReference>
<dbReference type="Gene3D" id="3.40.50.2300">
    <property type="match status" value="1"/>
</dbReference>
<dbReference type="SUPFAM" id="SSF52540">
    <property type="entry name" value="P-loop containing nucleoside triphosphate hydrolases"/>
    <property type="match status" value="1"/>
</dbReference>
<accession>A0A562J8M3</accession>
<dbReference type="Gene3D" id="1.10.10.60">
    <property type="entry name" value="Homeodomain-like"/>
    <property type="match status" value="1"/>
</dbReference>
<dbReference type="PANTHER" id="PTHR32071:SF57">
    <property type="entry name" value="C4-DICARBOXYLATE TRANSPORT TRANSCRIPTIONAL REGULATORY PROTEIN DCTD"/>
    <property type="match status" value="1"/>
</dbReference>
<sequence>MIPKFIITSPNNNFTEMVRNTTNEIAFDDYILIEEAFDEAVEQVKSLSMKYNISVIISRGITAKMIKRSTDIPVLEAQATPFDIITSIVEAMKISKNIAFIHYDNFFTDDFSNLKDILNIDLTEYHYNNIYDIEQCVYQAYSDKKQVVICGYGHIQNICSKLGIPFVMYSTSNYSMKEILSRALLIRYAEERQYRHENQLRTFINEMPDGVLYLDEHNVVTLINNIGKKLLNINSDQDIIGQTVSNFIKNYDFIEIINSKNHETGKEIEFSGNKILMRSTPIFAKEFYIGTVISFQKSSYISYLDHNVRRQNIKKGLNANATFKDLEDTTISSKMKECIDKATSYAQTDSTILIIGESGTGKEMFAQSIHNASNRHGQPFVAINCAALSQNLIESELFGYEEGAFTGAKVGGKPGYFELAHNGTLFLDELGLLPLNIQVQLLRVLQERQVLRIGGTKMIPINIRIIAATNADLLDAVDKGTFRHDLYYRLNVLNISIPPLRQRIEDIPLLIHHYLTFYNAQYSKNIVSCSNDFISAFQCHDWKGNVRELMNYLMRIVILSNSHVLTSEDIKKSEIKLSSKHHCSHEVRDESENVLKLSAGSLNSMEQEIISWYMDKYSGNRAMVSQALNISRTTLWKKLKNIK</sequence>
<dbReference type="InterPro" id="IPR003593">
    <property type="entry name" value="AAA+_ATPase"/>
</dbReference>
<dbReference type="Pfam" id="PF06506">
    <property type="entry name" value="PrpR_N"/>
    <property type="match status" value="1"/>
</dbReference>
<keyword evidence="3" id="KW-0805">Transcription regulation</keyword>
<dbReference type="Gene3D" id="3.40.50.10660">
    <property type="entry name" value="PrpR receptor domain-like"/>
    <property type="match status" value="1"/>
</dbReference>
<dbReference type="InterPro" id="IPR058031">
    <property type="entry name" value="AAA_lid_NorR"/>
</dbReference>
<dbReference type="EMBL" id="VLKH01000006">
    <property type="protein sequence ID" value="TWH79470.1"/>
    <property type="molecule type" value="Genomic_DNA"/>
</dbReference>
<dbReference type="InterPro" id="IPR002197">
    <property type="entry name" value="HTH_Fis"/>
</dbReference>
<reference evidence="6 7" key="1">
    <citation type="submission" date="2019-07" db="EMBL/GenBank/DDBJ databases">
        <title>Genomic Encyclopedia of Type Strains, Phase I: the one thousand microbial genomes (KMG-I) project.</title>
        <authorList>
            <person name="Kyrpides N."/>
        </authorList>
    </citation>
    <scope>NUCLEOTIDE SEQUENCE [LARGE SCALE GENOMIC DNA]</scope>
    <source>
        <strain evidence="6 7">DSM 13558</strain>
    </source>
</reference>
<dbReference type="OrthoDB" id="9771372at2"/>
<dbReference type="PANTHER" id="PTHR32071">
    <property type="entry name" value="TRANSCRIPTIONAL REGULATORY PROTEIN"/>
    <property type="match status" value="1"/>
</dbReference>
<feature type="domain" description="Sigma-54 factor interaction" evidence="5">
    <location>
        <begin position="332"/>
        <end position="558"/>
    </location>
</feature>
<keyword evidence="1" id="KW-0547">Nucleotide-binding</keyword>